<reference evidence="2 3" key="1">
    <citation type="journal article" date="2015" name="Genome Announc.">
        <title>The 474-Kilobase-Pair Complete Genome Sequence of CeV-01B, a Virus Infecting Haptolina (Chrysochromulina) ericina (Prymnesiophyceae).</title>
        <authorList>
            <person name="Gallot-Lavallee L."/>
            <person name="Pagarete A."/>
            <person name="Legendre M."/>
            <person name="Santini S."/>
            <person name="Sandaa R.A."/>
            <person name="Himmelbauer H."/>
            <person name="Ogata H."/>
            <person name="Bratbak G."/>
            <person name="Claverie J.M."/>
        </authorList>
    </citation>
    <scope>NUCLEOTIDE SEQUENCE [LARGE SCALE GENOMIC DNA]</scope>
    <source>
        <strain evidence="2">CeV-01B</strain>
    </source>
</reference>
<feature type="transmembrane region" description="Helical" evidence="1">
    <location>
        <begin position="283"/>
        <end position="300"/>
    </location>
</feature>
<keyword evidence="1" id="KW-1133">Transmembrane helix</keyword>
<accession>A0A0N9R071</accession>
<protein>
    <submittedName>
        <fullName evidence="2">Uncharacterized protein</fullName>
    </submittedName>
</protein>
<dbReference type="Proteomes" id="UP000203826">
    <property type="component" value="Segment"/>
</dbReference>
<feature type="transmembrane region" description="Helical" evidence="1">
    <location>
        <begin position="255"/>
        <end position="277"/>
    </location>
</feature>
<proteinExistence type="predicted"/>
<gene>
    <name evidence="2" type="ORF">ceV_162</name>
</gene>
<keyword evidence="3" id="KW-1185">Reference proteome</keyword>
<evidence type="ECO:0000313" key="2">
    <source>
        <dbReference type="EMBL" id="ALH23068.1"/>
    </source>
</evidence>
<evidence type="ECO:0000256" key="1">
    <source>
        <dbReference type="SAM" id="Phobius"/>
    </source>
</evidence>
<evidence type="ECO:0000313" key="3">
    <source>
        <dbReference type="Proteomes" id="UP000203826"/>
    </source>
</evidence>
<keyword evidence="1" id="KW-0812">Transmembrane</keyword>
<name>A0A0N9R071_9VIRU</name>
<dbReference type="EMBL" id="KT820662">
    <property type="protein sequence ID" value="ALH23068.1"/>
    <property type="molecule type" value="Genomic_DNA"/>
</dbReference>
<dbReference type="KEGG" id="vg:26049029"/>
<keyword evidence="1" id="KW-0472">Membrane</keyword>
<sequence length="338" mass="40943">MKYTRKKNIKYKFKNQEEFSCYLIKNKKIIYFTFEIFYKLLKYWKNNYKNQWKDIIKNLIKEKIEKYTIYDVGFNNNEILTIFNNLNDKNKLFIFLSNKFLKMTSAINNLCNPILTIYIVNKNNVLQKKFITNLNKILLTKKFTWSNFYELYNKIDNKDLKDNYNFFVFDIIFGIDKDNTNNSIYRKNLINMDFFRIKNKEISSKKYYKKLNKCTKSLVSKENYKKYGIYTSKKKYKIPFKSPYAKIMQFYNQKYLGGPSGSAALLYIMLFDFYNIVDSKKNNIMLLGLIIADFIPYWHTTNEILLTSYPEMKNKNIKKYTLKKNALDYSYNLLKPYL</sequence>
<organism evidence="2 3">
    <name type="scientific">Chrysochromulina ericina virus CeV-01B</name>
    <dbReference type="NCBI Taxonomy" id="3070830"/>
    <lineage>
        <taxon>Viruses</taxon>
        <taxon>Varidnaviria</taxon>
        <taxon>Bamfordvirae</taxon>
        <taxon>Nucleocytoviricota</taxon>
        <taxon>Megaviricetes</taxon>
        <taxon>Imitervirales</taxon>
        <taxon>Mesomimiviridae</taxon>
        <taxon>Tethysvirus</taxon>
        <taxon>Tethysvirus raunefjordenense</taxon>
    </lineage>
</organism>